<keyword evidence="2" id="KW-1185">Reference proteome</keyword>
<comment type="caution">
    <text evidence="1">The sequence shown here is derived from an EMBL/GenBank/DDBJ whole genome shotgun (WGS) entry which is preliminary data.</text>
</comment>
<accession>A0A5B7ISS9</accession>
<name>A0A5B7ISS9_PORTR</name>
<sequence length="100" mass="10541">MPSLIIKYLKTSLFSLISSPKNLEAAFFPTLLFFPPSRLPLLQSPHTVTRAEVPGGDASDAAKGGFFSNFMSATKASLTRATSVVSKGPADAPQPGEVES</sequence>
<reference evidence="1 2" key="1">
    <citation type="submission" date="2019-05" db="EMBL/GenBank/DDBJ databases">
        <title>Another draft genome of Portunus trituberculatus and its Hox gene families provides insights of decapod evolution.</title>
        <authorList>
            <person name="Jeong J.-H."/>
            <person name="Song I."/>
            <person name="Kim S."/>
            <person name="Choi T."/>
            <person name="Kim D."/>
            <person name="Ryu S."/>
            <person name="Kim W."/>
        </authorList>
    </citation>
    <scope>NUCLEOTIDE SEQUENCE [LARGE SCALE GENOMIC DNA]</scope>
    <source>
        <tissue evidence="1">Muscle</tissue>
    </source>
</reference>
<organism evidence="1 2">
    <name type="scientific">Portunus trituberculatus</name>
    <name type="common">Swimming crab</name>
    <name type="synonym">Neptunus trituberculatus</name>
    <dbReference type="NCBI Taxonomy" id="210409"/>
    <lineage>
        <taxon>Eukaryota</taxon>
        <taxon>Metazoa</taxon>
        <taxon>Ecdysozoa</taxon>
        <taxon>Arthropoda</taxon>
        <taxon>Crustacea</taxon>
        <taxon>Multicrustacea</taxon>
        <taxon>Malacostraca</taxon>
        <taxon>Eumalacostraca</taxon>
        <taxon>Eucarida</taxon>
        <taxon>Decapoda</taxon>
        <taxon>Pleocyemata</taxon>
        <taxon>Brachyura</taxon>
        <taxon>Eubrachyura</taxon>
        <taxon>Portunoidea</taxon>
        <taxon>Portunidae</taxon>
        <taxon>Portuninae</taxon>
        <taxon>Portunus</taxon>
    </lineage>
</organism>
<evidence type="ECO:0000313" key="2">
    <source>
        <dbReference type="Proteomes" id="UP000324222"/>
    </source>
</evidence>
<proteinExistence type="predicted"/>
<dbReference type="EMBL" id="VSRR010061928">
    <property type="protein sequence ID" value="MPC83234.1"/>
    <property type="molecule type" value="Genomic_DNA"/>
</dbReference>
<dbReference type="AlphaFoldDB" id="A0A5B7ISS9"/>
<protein>
    <submittedName>
        <fullName evidence="1">Uncharacterized protein</fullName>
    </submittedName>
</protein>
<dbReference type="Proteomes" id="UP000324222">
    <property type="component" value="Unassembled WGS sequence"/>
</dbReference>
<gene>
    <name evidence="1" type="ORF">E2C01_077938</name>
</gene>
<evidence type="ECO:0000313" key="1">
    <source>
        <dbReference type="EMBL" id="MPC83234.1"/>
    </source>
</evidence>